<evidence type="ECO:0000256" key="3">
    <source>
        <dbReference type="ARBA" id="ARBA00022989"/>
    </source>
</evidence>
<gene>
    <name evidence="7" type="ORF">GCM10010196_33670</name>
</gene>
<feature type="transmembrane region" description="Helical" evidence="5">
    <location>
        <begin position="77"/>
        <end position="102"/>
    </location>
</feature>
<dbReference type="Proteomes" id="UP000610303">
    <property type="component" value="Unassembled WGS sequence"/>
</dbReference>
<reference evidence="7" key="2">
    <citation type="submission" date="2020-09" db="EMBL/GenBank/DDBJ databases">
        <authorList>
            <person name="Sun Q."/>
            <person name="Ohkuma M."/>
        </authorList>
    </citation>
    <scope>NUCLEOTIDE SEQUENCE</scope>
    <source>
        <strain evidence="7">JCM 3346</strain>
    </source>
</reference>
<dbReference type="InterPro" id="IPR003807">
    <property type="entry name" value="DUF202"/>
</dbReference>
<evidence type="ECO:0000256" key="4">
    <source>
        <dbReference type="ARBA" id="ARBA00023136"/>
    </source>
</evidence>
<organism evidence="7 8">
    <name type="scientific">Agromyces mediolanus</name>
    <name type="common">Corynebacterium mediolanum</name>
    <dbReference type="NCBI Taxonomy" id="41986"/>
    <lineage>
        <taxon>Bacteria</taxon>
        <taxon>Bacillati</taxon>
        <taxon>Actinomycetota</taxon>
        <taxon>Actinomycetes</taxon>
        <taxon>Micrococcales</taxon>
        <taxon>Microbacteriaceae</taxon>
        <taxon>Agromyces</taxon>
    </lineage>
</organism>
<evidence type="ECO:0000256" key="5">
    <source>
        <dbReference type="SAM" id="Phobius"/>
    </source>
</evidence>
<keyword evidence="8" id="KW-1185">Reference proteome</keyword>
<feature type="transmembrane region" description="Helical" evidence="5">
    <location>
        <begin position="44"/>
        <end position="65"/>
    </location>
</feature>
<comment type="subcellular location">
    <subcellularLocation>
        <location evidence="1">Endomembrane system</location>
        <topology evidence="1">Multi-pass membrane protein</topology>
    </subcellularLocation>
</comment>
<dbReference type="EMBL" id="BMRJ01000006">
    <property type="protein sequence ID" value="GGR36983.1"/>
    <property type="molecule type" value="Genomic_DNA"/>
</dbReference>
<reference evidence="7" key="1">
    <citation type="journal article" date="2014" name="Int. J. Syst. Evol. Microbiol.">
        <title>Complete genome sequence of Corynebacterium casei LMG S-19264T (=DSM 44701T), isolated from a smear-ripened cheese.</title>
        <authorList>
            <consortium name="US DOE Joint Genome Institute (JGI-PGF)"/>
            <person name="Walter F."/>
            <person name="Albersmeier A."/>
            <person name="Kalinowski J."/>
            <person name="Ruckert C."/>
        </authorList>
    </citation>
    <scope>NUCLEOTIDE SEQUENCE</scope>
    <source>
        <strain evidence="7">JCM 3346</strain>
    </source>
</reference>
<evidence type="ECO:0000256" key="1">
    <source>
        <dbReference type="ARBA" id="ARBA00004127"/>
    </source>
</evidence>
<dbReference type="GO" id="GO:0012505">
    <property type="term" value="C:endomembrane system"/>
    <property type="evidence" value="ECO:0007669"/>
    <property type="project" value="UniProtKB-SubCell"/>
</dbReference>
<dbReference type="Pfam" id="PF02656">
    <property type="entry name" value="DUF202"/>
    <property type="match status" value="1"/>
</dbReference>
<comment type="caution">
    <text evidence="7">The sequence shown here is derived from an EMBL/GenBank/DDBJ whole genome shotgun (WGS) entry which is preliminary data.</text>
</comment>
<evidence type="ECO:0000313" key="7">
    <source>
        <dbReference type="EMBL" id="GGR36983.1"/>
    </source>
</evidence>
<evidence type="ECO:0000313" key="8">
    <source>
        <dbReference type="Proteomes" id="UP000610303"/>
    </source>
</evidence>
<name>A0A918KWH8_AGRME</name>
<accession>A0A918KWH8</accession>
<evidence type="ECO:0000259" key="6">
    <source>
        <dbReference type="Pfam" id="PF02656"/>
    </source>
</evidence>
<sequence length="104" mass="10599">MSAVIRDPGLQPERTALSWTRTALVVAVNALLALRTGLVAGEPWLIVTGTVLFFAAGAVGAVGGIRRRELSEGRYTPAPWLMLAVSAATLAAAAAGIASVFAGP</sequence>
<evidence type="ECO:0000256" key="2">
    <source>
        <dbReference type="ARBA" id="ARBA00022692"/>
    </source>
</evidence>
<protein>
    <recommendedName>
        <fullName evidence="6">DUF202 domain-containing protein</fullName>
    </recommendedName>
</protein>
<proteinExistence type="predicted"/>
<dbReference type="AlphaFoldDB" id="A0A918KWH8"/>
<feature type="domain" description="DUF202" evidence="6">
    <location>
        <begin position="7"/>
        <end position="67"/>
    </location>
</feature>
<keyword evidence="2 5" id="KW-0812">Transmembrane</keyword>
<keyword evidence="4 5" id="KW-0472">Membrane</keyword>
<feature type="transmembrane region" description="Helical" evidence="5">
    <location>
        <begin position="21"/>
        <end position="38"/>
    </location>
</feature>
<dbReference type="RefSeq" id="WP_229781824.1">
    <property type="nucleotide sequence ID" value="NZ_BMRJ01000006.1"/>
</dbReference>
<keyword evidence="3 5" id="KW-1133">Transmembrane helix</keyword>